<organism evidence="1 2">
    <name type="scientific">Rathayibacter iranicus</name>
    <dbReference type="NCBI Taxonomy" id="59737"/>
    <lineage>
        <taxon>Bacteria</taxon>
        <taxon>Bacillati</taxon>
        <taxon>Actinomycetota</taxon>
        <taxon>Actinomycetes</taxon>
        <taxon>Micrococcales</taxon>
        <taxon>Microbacteriaceae</taxon>
        <taxon>Rathayibacter</taxon>
    </lineage>
</organism>
<dbReference type="AlphaFoldDB" id="A0AAD1ABS9"/>
<sequence length="318" mass="34796">MTQLPLFFVRDLRRRGTPSALARDLETLWRGVRTPAAAWRAADEATRQHARVRAAVGLRREGVLVGESAALLHGIPLIDGLDPRVHVLARAGVGSRTRGSIRERSFAVPPDVVEIGGIPVSSIADTVVDLARHSTLRRAVVAVDHVLHAEAVAGRDPERLRETLRVRVDRLGSGRGVRMAAEAVSFADARAGSPLESVSRVEIAVAGFPAPRLRHVWHLPDGATVVTVFDWPACGLVGDIDGREMYGVLAAEQADGFVGAAFREKRRENALRLLGLRVIRWEWREAIAADPLIALLRTAGLLQRQRTRHVVRATRHSK</sequence>
<gene>
    <name evidence="1" type="ORF">C7V51_00300</name>
</gene>
<dbReference type="KEGG" id="ria:C7V51_00300"/>
<accession>A0AAD1ABS9</accession>
<dbReference type="EMBL" id="CP028130">
    <property type="protein sequence ID" value="AZZ54502.1"/>
    <property type="molecule type" value="Genomic_DNA"/>
</dbReference>
<dbReference type="Proteomes" id="UP000283946">
    <property type="component" value="Chromosome"/>
</dbReference>
<evidence type="ECO:0000313" key="2">
    <source>
        <dbReference type="Proteomes" id="UP000283946"/>
    </source>
</evidence>
<evidence type="ECO:0008006" key="3">
    <source>
        <dbReference type="Google" id="ProtNLM"/>
    </source>
</evidence>
<protein>
    <recommendedName>
        <fullName evidence="3">Transcriptional regulator, AbiEi antitoxin, Type IV TA system</fullName>
    </recommendedName>
</protein>
<name>A0AAD1ABS9_9MICO</name>
<proteinExistence type="predicted"/>
<evidence type="ECO:0000313" key="1">
    <source>
        <dbReference type="EMBL" id="AZZ54502.1"/>
    </source>
</evidence>
<dbReference type="RefSeq" id="WP_104263700.1">
    <property type="nucleotide sequence ID" value="NZ_CP028130.1"/>
</dbReference>
<reference evidence="1 2" key="1">
    <citation type="submission" date="2018-03" db="EMBL/GenBank/DDBJ databases">
        <title>Bacteriophage NCPPB3778 and a type I-E CRISPR drive the evolution of the US Biological Select Agent, Rathayibacter toxicus.</title>
        <authorList>
            <person name="Davis E.W.II."/>
            <person name="Tabima J.F."/>
            <person name="Weisberg A.J."/>
            <person name="Dantas Lopes L."/>
            <person name="Wiseman M.S."/>
            <person name="Wiseman M.S."/>
            <person name="Pupko T."/>
            <person name="Belcher M.S."/>
            <person name="Sechler A.J."/>
            <person name="Tancos M.A."/>
            <person name="Schroeder B.K."/>
            <person name="Murray T.D."/>
            <person name="Luster D.G."/>
            <person name="Schneider W.L."/>
            <person name="Rogers E."/>
            <person name="Andreote F.D."/>
            <person name="Grunwald N.J."/>
            <person name="Putnam M.L."/>
            <person name="Chang J.H."/>
        </authorList>
    </citation>
    <scope>NUCLEOTIDE SEQUENCE [LARGE SCALE GENOMIC DNA]</scope>
    <source>
        <strain evidence="1 2">NCCPB 2253</strain>
    </source>
</reference>